<accession>A0A151AAA3</accession>
<evidence type="ECO:0000256" key="1">
    <source>
        <dbReference type="SAM" id="Phobius"/>
    </source>
</evidence>
<feature type="transmembrane region" description="Helical" evidence="1">
    <location>
        <begin position="112"/>
        <end position="131"/>
    </location>
</feature>
<evidence type="ECO:0000313" key="2">
    <source>
        <dbReference type="EMBL" id="KYH24524.1"/>
    </source>
</evidence>
<dbReference type="Proteomes" id="UP000075321">
    <property type="component" value="Unassembled WGS sequence"/>
</dbReference>
<gene>
    <name evidence="2" type="ORF">HAPAU_35070</name>
</gene>
<feature type="transmembrane region" description="Helical" evidence="1">
    <location>
        <begin position="79"/>
        <end position="105"/>
    </location>
</feature>
<sequence>MSKEPNPKSTITGEEPALDEAGLLITFRVIAIAMGGGLLGMLLMLPLLGGVPIVFNIFQTESIIEFAQFGGYLGFEPSLAVGIVLFVVGGATILPVLFLIAGAFLPPEEPRYLRGMTFASITWVGFLFAFWPTGGLLTVGLFIIISLVSHWIYGITLGYVLHRTVGIPQHSV</sequence>
<feature type="transmembrane region" description="Helical" evidence="1">
    <location>
        <begin position="137"/>
        <end position="161"/>
    </location>
</feature>
<dbReference type="OrthoDB" id="342717at2157"/>
<dbReference type="PATRIC" id="fig|1008153.3.peg.3698"/>
<dbReference type="InterPro" id="IPR046739">
    <property type="entry name" value="DUF6789"/>
</dbReference>
<evidence type="ECO:0000313" key="3">
    <source>
        <dbReference type="Proteomes" id="UP000075321"/>
    </source>
</evidence>
<keyword evidence="3" id="KW-1185">Reference proteome</keyword>
<dbReference type="EMBL" id="LTAZ01000013">
    <property type="protein sequence ID" value="KYH24524.1"/>
    <property type="molecule type" value="Genomic_DNA"/>
</dbReference>
<dbReference type="AlphaFoldDB" id="A0A151AAA3"/>
<protein>
    <recommendedName>
        <fullName evidence="4">Cytochrome C oxidase subunit I</fullName>
    </recommendedName>
</protein>
<comment type="caution">
    <text evidence="2">The sequence shown here is derived from an EMBL/GenBank/DDBJ whole genome shotgun (WGS) entry which is preliminary data.</text>
</comment>
<name>A0A151AAA3_9EURY</name>
<proteinExistence type="predicted"/>
<evidence type="ECO:0008006" key="4">
    <source>
        <dbReference type="Google" id="ProtNLM"/>
    </source>
</evidence>
<keyword evidence="1" id="KW-1133">Transmembrane helix</keyword>
<keyword evidence="1" id="KW-0472">Membrane</keyword>
<dbReference type="Pfam" id="PF20587">
    <property type="entry name" value="DUF6789"/>
    <property type="match status" value="1"/>
</dbReference>
<dbReference type="RefSeq" id="WP_066385023.1">
    <property type="nucleotide sequence ID" value="NZ_LTAZ01000013.1"/>
</dbReference>
<reference evidence="2 3" key="1">
    <citation type="submission" date="2016-02" db="EMBL/GenBank/DDBJ databases">
        <title>Genome sequence of Halalkalicoccus paucihalophilus DSM 24557.</title>
        <authorList>
            <person name="Poehlein A."/>
            <person name="Daniel R."/>
        </authorList>
    </citation>
    <scope>NUCLEOTIDE SEQUENCE [LARGE SCALE GENOMIC DNA]</scope>
    <source>
        <strain evidence="2 3">DSM 24557</strain>
    </source>
</reference>
<keyword evidence="1" id="KW-0812">Transmembrane</keyword>
<organism evidence="2 3">
    <name type="scientific">Halalkalicoccus paucihalophilus</name>
    <dbReference type="NCBI Taxonomy" id="1008153"/>
    <lineage>
        <taxon>Archaea</taxon>
        <taxon>Methanobacteriati</taxon>
        <taxon>Methanobacteriota</taxon>
        <taxon>Stenosarchaea group</taxon>
        <taxon>Halobacteria</taxon>
        <taxon>Halobacteriales</taxon>
        <taxon>Halococcaceae</taxon>
        <taxon>Halalkalicoccus</taxon>
    </lineage>
</organism>